<dbReference type="GO" id="GO:0016301">
    <property type="term" value="F:kinase activity"/>
    <property type="evidence" value="ECO:0007669"/>
    <property type="project" value="UniProtKB-KW"/>
</dbReference>
<dbReference type="SUPFAM" id="SSF53613">
    <property type="entry name" value="Ribokinase-like"/>
    <property type="match status" value="1"/>
</dbReference>
<dbReference type="InterPro" id="IPR002173">
    <property type="entry name" value="Carboh/pur_kinase_PfkB_CS"/>
</dbReference>
<comment type="caution">
    <text evidence="5">The sequence shown here is derived from an EMBL/GenBank/DDBJ whole genome shotgun (WGS) entry which is preliminary data.</text>
</comment>
<keyword evidence="1" id="KW-0808">Transferase</keyword>
<evidence type="ECO:0000313" key="5">
    <source>
        <dbReference type="EMBL" id="RXH88232.1"/>
    </source>
</evidence>
<dbReference type="STRING" id="3750.A0A498J2L9"/>
<dbReference type="InterPro" id="IPR029056">
    <property type="entry name" value="Ribokinase-like"/>
</dbReference>
<dbReference type="PANTHER" id="PTHR42909">
    <property type="entry name" value="ZGC:136858"/>
    <property type="match status" value="1"/>
</dbReference>
<keyword evidence="2" id="KW-0479">Metal-binding</keyword>
<dbReference type="Gene3D" id="3.40.1190.20">
    <property type="match status" value="1"/>
</dbReference>
<dbReference type="PANTHER" id="PTHR42909:SF1">
    <property type="entry name" value="CARBOHYDRATE KINASE PFKB DOMAIN-CONTAINING PROTEIN"/>
    <property type="match status" value="1"/>
</dbReference>
<evidence type="ECO:0000259" key="4">
    <source>
        <dbReference type="Pfam" id="PF00294"/>
    </source>
</evidence>
<organism evidence="5 6">
    <name type="scientific">Malus domestica</name>
    <name type="common">Apple</name>
    <name type="synonym">Pyrus malus</name>
    <dbReference type="NCBI Taxonomy" id="3750"/>
    <lineage>
        <taxon>Eukaryota</taxon>
        <taxon>Viridiplantae</taxon>
        <taxon>Streptophyta</taxon>
        <taxon>Embryophyta</taxon>
        <taxon>Tracheophyta</taxon>
        <taxon>Spermatophyta</taxon>
        <taxon>Magnoliopsida</taxon>
        <taxon>eudicotyledons</taxon>
        <taxon>Gunneridae</taxon>
        <taxon>Pentapetalae</taxon>
        <taxon>rosids</taxon>
        <taxon>fabids</taxon>
        <taxon>Rosales</taxon>
        <taxon>Rosaceae</taxon>
        <taxon>Amygdaloideae</taxon>
        <taxon>Maleae</taxon>
        <taxon>Malus</taxon>
    </lineage>
</organism>
<dbReference type="GO" id="GO:0005737">
    <property type="term" value="C:cytoplasm"/>
    <property type="evidence" value="ECO:0007669"/>
    <property type="project" value="TreeGrafter"/>
</dbReference>
<sequence length="413" mass="43572">MEESSAQRRLDSISRHLLLQPPQPNHGLQQAVLLSNGKSESEGSEAVVIGGMVLDIHATPSVPSNPRTTTPGKVSYVLGGVARNVAECMSKLGAKPFMISALGLDMAGILKHQNVETPVVCNILDVNGEVAAGVASVEALEKFLTSEWIQQFKYSIRSAPVLMIDANLNLSALKASCQLAAESKIPVWFEPVSVAKSRRINSISKYVSFASPNEDELVAMANALSGGNVFSPIERDSSRNQCSTETLFHMLKPAIWVLLEKGIKIVVVTVGSNGVFLCSKGGPSFMRTVCKGNKPYVSNAELFNTVTASCPSNTFSNPSDSDKSSFLFAVHFPALPASVVRLTGAGDCLVGGTVASICAGLDVMQSLAVGIAASKAAVEAEANVPRVLNLVAIADDAKLVYSAAKVVFHQSVL</sequence>
<protein>
    <recommendedName>
        <fullName evidence="4">Carbohydrate kinase PfkB domain-containing protein</fullName>
    </recommendedName>
</protein>
<feature type="domain" description="Carbohydrate kinase PfkB" evidence="4">
    <location>
        <begin position="46"/>
        <end position="289"/>
    </location>
</feature>
<evidence type="ECO:0000313" key="6">
    <source>
        <dbReference type="Proteomes" id="UP000290289"/>
    </source>
</evidence>
<keyword evidence="3" id="KW-0418">Kinase</keyword>
<evidence type="ECO:0000256" key="2">
    <source>
        <dbReference type="ARBA" id="ARBA00022723"/>
    </source>
</evidence>
<evidence type="ECO:0000256" key="3">
    <source>
        <dbReference type="ARBA" id="ARBA00022777"/>
    </source>
</evidence>
<keyword evidence="6" id="KW-1185">Reference proteome</keyword>
<name>A0A498J2L9_MALDO</name>
<accession>A0A498J2L9</accession>
<dbReference type="Pfam" id="PF00294">
    <property type="entry name" value="PfkB"/>
    <property type="match status" value="1"/>
</dbReference>
<dbReference type="GO" id="GO:0004730">
    <property type="term" value="F:pseudouridylate synthase activity"/>
    <property type="evidence" value="ECO:0007669"/>
    <property type="project" value="TreeGrafter"/>
</dbReference>
<dbReference type="InterPro" id="IPR011611">
    <property type="entry name" value="PfkB_dom"/>
</dbReference>
<dbReference type="EMBL" id="RDQH01000336">
    <property type="protein sequence ID" value="RXH88232.1"/>
    <property type="molecule type" value="Genomic_DNA"/>
</dbReference>
<dbReference type="Proteomes" id="UP000290289">
    <property type="component" value="Chromosome 10"/>
</dbReference>
<dbReference type="AlphaFoldDB" id="A0A498J2L9"/>
<dbReference type="PROSITE" id="PS00583">
    <property type="entry name" value="PFKB_KINASES_1"/>
    <property type="match status" value="1"/>
</dbReference>
<evidence type="ECO:0000256" key="1">
    <source>
        <dbReference type="ARBA" id="ARBA00022679"/>
    </source>
</evidence>
<dbReference type="GO" id="GO:0046872">
    <property type="term" value="F:metal ion binding"/>
    <property type="evidence" value="ECO:0007669"/>
    <property type="project" value="UniProtKB-KW"/>
</dbReference>
<proteinExistence type="predicted"/>
<dbReference type="CDD" id="cd01941">
    <property type="entry name" value="YeiC_kinase_like"/>
    <property type="match status" value="1"/>
</dbReference>
<dbReference type="GO" id="GO:0016798">
    <property type="term" value="F:hydrolase activity, acting on glycosyl bonds"/>
    <property type="evidence" value="ECO:0007669"/>
    <property type="project" value="TreeGrafter"/>
</dbReference>
<reference evidence="5 6" key="1">
    <citation type="submission" date="2018-10" db="EMBL/GenBank/DDBJ databases">
        <title>A high-quality apple genome assembly.</title>
        <authorList>
            <person name="Hu J."/>
        </authorList>
    </citation>
    <scope>NUCLEOTIDE SEQUENCE [LARGE SCALE GENOMIC DNA]</scope>
    <source>
        <strain evidence="6">cv. HFTH1</strain>
        <tissue evidence="5">Young leaf</tissue>
    </source>
</reference>
<gene>
    <name evidence="5" type="ORF">DVH24_042303</name>
</gene>